<dbReference type="PANTHER" id="PTHR33383:SF1">
    <property type="entry name" value="MEMBRANE PROTEIN INSERTION EFFICIENCY FACTOR-RELATED"/>
    <property type="match status" value="1"/>
</dbReference>
<dbReference type="EMBL" id="DTFV01000024">
    <property type="protein sequence ID" value="HGI29948.1"/>
    <property type="molecule type" value="Genomic_DNA"/>
</dbReference>
<organism evidence="2">
    <name type="scientific">Candidatus Caldatribacterium californiense</name>
    <dbReference type="NCBI Taxonomy" id="1454726"/>
    <lineage>
        <taxon>Bacteria</taxon>
        <taxon>Pseudomonadati</taxon>
        <taxon>Atribacterota</taxon>
        <taxon>Atribacteria</taxon>
        <taxon>Atribacterales</taxon>
        <taxon>Candidatus Caldatribacteriaceae</taxon>
        <taxon>Candidatus Caldatribacterium</taxon>
    </lineage>
</organism>
<dbReference type="Pfam" id="PF01809">
    <property type="entry name" value="YidD"/>
    <property type="match status" value="1"/>
</dbReference>
<dbReference type="SMART" id="SM01234">
    <property type="entry name" value="Haemolytic"/>
    <property type="match status" value="1"/>
</dbReference>
<protein>
    <recommendedName>
        <fullName evidence="1">Putative membrane protein insertion efficiency factor</fullName>
    </recommendedName>
</protein>
<dbReference type="PANTHER" id="PTHR33383">
    <property type="entry name" value="MEMBRANE PROTEIN INSERTION EFFICIENCY FACTOR-RELATED"/>
    <property type="match status" value="1"/>
</dbReference>
<proteinExistence type="inferred from homology"/>
<dbReference type="InterPro" id="IPR002696">
    <property type="entry name" value="Membr_insert_effic_factor_YidD"/>
</dbReference>
<dbReference type="NCBIfam" id="TIGR00278">
    <property type="entry name" value="membrane protein insertion efficiency factor YidD"/>
    <property type="match status" value="1"/>
</dbReference>
<evidence type="ECO:0000256" key="1">
    <source>
        <dbReference type="HAMAP-Rule" id="MF_00386"/>
    </source>
</evidence>
<sequence>MRPERALVQGLDRVLEWYQKYLSPLLPASCRFEPTCSEYAREALQKYGLWKGLFLSLWRVLRCHPYSRGGYDPVK</sequence>
<dbReference type="HAMAP" id="MF_00386">
    <property type="entry name" value="UPF0161_YidD"/>
    <property type="match status" value="1"/>
</dbReference>
<dbReference type="GO" id="GO:0005886">
    <property type="term" value="C:plasma membrane"/>
    <property type="evidence" value="ECO:0007669"/>
    <property type="project" value="UniProtKB-SubCell"/>
</dbReference>
<comment type="function">
    <text evidence="1">Could be involved in insertion of integral membrane proteins into the membrane.</text>
</comment>
<dbReference type="AlphaFoldDB" id="A0A7V3YF51"/>
<comment type="similarity">
    <text evidence="1">Belongs to the UPF0161 family.</text>
</comment>
<evidence type="ECO:0000313" key="2">
    <source>
        <dbReference type="EMBL" id="HGI29948.1"/>
    </source>
</evidence>
<keyword evidence="1" id="KW-1003">Cell membrane</keyword>
<keyword evidence="1" id="KW-0472">Membrane</keyword>
<accession>A0A7V3YF51</accession>
<gene>
    <name evidence="2" type="primary">yidD</name>
    <name evidence="2" type="ORF">ENV30_01355</name>
</gene>
<comment type="subcellular location">
    <subcellularLocation>
        <location evidence="1">Cell membrane</location>
        <topology evidence="1">Peripheral membrane protein</topology>
        <orientation evidence="1">Cytoplasmic side</orientation>
    </subcellularLocation>
</comment>
<reference evidence="2" key="1">
    <citation type="journal article" date="2020" name="mSystems">
        <title>Genome- and Community-Level Interaction Insights into Carbon Utilization and Element Cycling Functions of Hydrothermarchaeota in Hydrothermal Sediment.</title>
        <authorList>
            <person name="Zhou Z."/>
            <person name="Liu Y."/>
            <person name="Xu W."/>
            <person name="Pan J."/>
            <person name="Luo Z.H."/>
            <person name="Li M."/>
        </authorList>
    </citation>
    <scope>NUCLEOTIDE SEQUENCE [LARGE SCALE GENOMIC DNA]</scope>
    <source>
        <strain evidence="2">SpSt-747</strain>
    </source>
</reference>
<name>A0A7V3YF51_9BACT</name>
<comment type="caution">
    <text evidence="2">The sequence shown here is derived from an EMBL/GenBank/DDBJ whole genome shotgun (WGS) entry which is preliminary data.</text>
</comment>